<reference evidence="1" key="1">
    <citation type="submission" date="2023-07" db="EMBL/GenBank/DDBJ databases">
        <authorList>
            <consortium name="AG Swart"/>
            <person name="Singh M."/>
            <person name="Singh A."/>
            <person name="Seah K."/>
            <person name="Emmerich C."/>
        </authorList>
    </citation>
    <scope>NUCLEOTIDE SEQUENCE</scope>
    <source>
        <strain evidence="1">DP1</strain>
    </source>
</reference>
<dbReference type="EMBL" id="CAMPGE010024529">
    <property type="protein sequence ID" value="CAI2382361.1"/>
    <property type="molecule type" value="Genomic_DNA"/>
</dbReference>
<gene>
    <name evidence="1" type="ORF">ECRASSUSDP1_LOCUS23833</name>
</gene>
<organism evidence="1 2">
    <name type="scientific">Euplotes crassus</name>
    <dbReference type="NCBI Taxonomy" id="5936"/>
    <lineage>
        <taxon>Eukaryota</taxon>
        <taxon>Sar</taxon>
        <taxon>Alveolata</taxon>
        <taxon>Ciliophora</taxon>
        <taxon>Intramacronucleata</taxon>
        <taxon>Spirotrichea</taxon>
        <taxon>Hypotrichia</taxon>
        <taxon>Euplotida</taxon>
        <taxon>Euplotidae</taxon>
        <taxon>Moneuplotes</taxon>
    </lineage>
</organism>
<evidence type="ECO:0000313" key="1">
    <source>
        <dbReference type="EMBL" id="CAI2382361.1"/>
    </source>
</evidence>
<comment type="caution">
    <text evidence="1">The sequence shown here is derived from an EMBL/GenBank/DDBJ whole genome shotgun (WGS) entry which is preliminary data.</text>
</comment>
<dbReference type="Proteomes" id="UP001295684">
    <property type="component" value="Unassembled WGS sequence"/>
</dbReference>
<protein>
    <submittedName>
        <fullName evidence="1">Uncharacterized protein</fullName>
    </submittedName>
</protein>
<evidence type="ECO:0000313" key="2">
    <source>
        <dbReference type="Proteomes" id="UP001295684"/>
    </source>
</evidence>
<keyword evidence="2" id="KW-1185">Reference proteome</keyword>
<name>A0AAD1XZD8_EUPCR</name>
<sequence length="69" mass="8351">MADIAMKTPCYSALRLALKEKEFSVINQRFLYFLIVFLVRSFISGRENQEQTIKYCIKMQRWQWLMPNL</sequence>
<proteinExistence type="predicted"/>
<dbReference type="AlphaFoldDB" id="A0AAD1XZD8"/>
<accession>A0AAD1XZD8</accession>